<dbReference type="InterPro" id="IPR036890">
    <property type="entry name" value="HATPase_C_sf"/>
</dbReference>
<proteinExistence type="predicted"/>
<evidence type="ECO:0000313" key="1">
    <source>
        <dbReference type="EMBL" id="GAA4979315.1"/>
    </source>
</evidence>
<dbReference type="Proteomes" id="UP001501195">
    <property type="component" value="Unassembled WGS sequence"/>
</dbReference>
<name>A0ABP9HUV8_9ACTN</name>
<evidence type="ECO:0000313" key="2">
    <source>
        <dbReference type="Proteomes" id="UP001501195"/>
    </source>
</evidence>
<protein>
    <recommendedName>
        <fullName evidence="3">Serine/threonine-protein kinase RsbW</fullName>
    </recommendedName>
</protein>
<evidence type="ECO:0008006" key="3">
    <source>
        <dbReference type="Google" id="ProtNLM"/>
    </source>
</evidence>
<organism evidence="1 2">
    <name type="scientific">Kineococcus glutinatus</name>
    <dbReference type="NCBI Taxonomy" id="1070872"/>
    <lineage>
        <taxon>Bacteria</taxon>
        <taxon>Bacillati</taxon>
        <taxon>Actinomycetota</taxon>
        <taxon>Actinomycetes</taxon>
        <taxon>Kineosporiales</taxon>
        <taxon>Kineosporiaceae</taxon>
        <taxon>Kineococcus</taxon>
    </lineage>
</organism>
<dbReference type="RefSeq" id="WP_345712329.1">
    <property type="nucleotide sequence ID" value="NZ_BAABIL010000279.1"/>
</dbReference>
<dbReference type="Gene3D" id="3.30.565.10">
    <property type="entry name" value="Histidine kinase-like ATPase, C-terminal domain"/>
    <property type="match status" value="1"/>
</dbReference>
<dbReference type="EMBL" id="BAABIL010000279">
    <property type="protein sequence ID" value="GAA4979315.1"/>
    <property type="molecule type" value="Genomic_DNA"/>
</dbReference>
<comment type="caution">
    <text evidence="1">The sequence shown here is derived from an EMBL/GenBank/DDBJ whole genome shotgun (WGS) entry which is preliminary data.</text>
</comment>
<reference evidence="2" key="1">
    <citation type="journal article" date="2019" name="Int. J. Syst. Evol. Microbiol.">
        <title>The Global Catalogue of Microorganisms (GCM) 10K type strain sequencing project: providing services to taxonomists for standard genome sequencing and annotation.</title>
        <authorList>
            <consortium name="The Broad Institute Genomics Platform"/>
            <consortium name="The Broad Institute Genome Sequencing Center for Infectious Disease"/>
            <person name="Wu L."/>
            <person name="Ma J."/>
        </authorList>
    </citation>
    <scope>NUCLEOTIDE SEQUENCE [LARGE SCALE GENOMIC DNA]</scope>
    <source>
        <strain evidence="2">JCM 18126</strain>
    </source>
</reference>
<sequence>MTLDTRGADTTRLRLTPDADALAEARRFVRLCAERCGIDGDRADDVVQAAAELLAAGGRAHRPAAVEVREGADGIGIVVDLEVPGVLDVREGTAALLSELSLEWGWRRQPDHIQVWCEVARG</sequence>
<gene>
    <name evidence="1" type="ORF">GCM10023225_19670</name>
</gene>
<keyword evidence="2" id="KW-1185">Reference proteome</keyword>
<accession>A0ABP9HUV8</accession>